<evidence type="ECO:0000313" key="2">
    <source>
        <dbReference type="Proteomes" id="UP001629230"/>
    </source>
</evidence>
<dbReference type="InterPro" id="IPR058891">
    <property type="entry name" value="CPPA"/>
</dbReference>
<dbReference type="RefSeq" id="WP_408183262.1">
    <property type="nucleotide sequence ID" value="NZ_JAQQEZ010000091.1"/>
</dbReference>
<organism evidence="1 2">
    <name type="scientific">Paraburkholderia dipogonis</name>
    <dbReference type="NCBI Taxonomy" id="1211383"/>
    <lineage>
        <taxon>Bacteria</taxon>
        <taxon>Pseudomonadati</taxon>
        <taxon>Pseudomonadota</taxon>
        <taxon>Betaproteobacteria</taxon>
        <taxon>Burkholderiales</taxon>
        <taxon>Burkholderiaceae</taxon>
        <taxon>Paraburkholderia</taxon>
    </lineage>
</organism>
<dbReference type="Proteomes" id="UP001629230">
    <property type="component" value="Unassembled WGS sequence"/>
</dbReference>
<gene>
    <name evidence="1" type="ORF">PQR57_46200</name>
</gene>
<dbReference type="Pfam" id="PF25860">
    <property type="entry name" value="CPPA"/>
    <property type="match status" value="1"/>
</dbReference>
<comment type="caution">
    <text evidence="1">The sequence shown here is derived from an EMBL/GenBank/DDBJ whole genome shotgun (WGS) entry which is preliminary data.</text>
</comment>
<reference evidence="1 2" key="1">
    <citation type="journal article" date="2024" name="Chem. Sci.">
        <title>Discovery of megapolipeptins by genome mining of a Burkholderiales bacteria collection.</title>
        <authorList>
            <person name="Paulo B.S."/>
            <person name="Recchia M.J.J."/>
            <person name="Lee S."/>
            <person name="Fergusson C.H."/>
            <person name="Romanowski S.B."/>
            <person name="Hernandez A."/>
            <person name="Krull N."/>
            <person name="Liu D.Y."/>
            <person name="Cavanagh H."/>
            <person name="Bos A."/>
            <person name="Gray C.A."/>
            <person name="Murphy B.T."/>
            <person name="Linington R.G."/>
            <person name="Eustaquio A.S."/>
        </authorList>
    </citation>
    <scope>NUCLEOTIDE SEQUENCE [LARGE SCALE GENOMIC DNA]</scope>
    <source>
        <strain evidence="1 2">RL17-350-BIC-A</strain>
    </source>
</reference>
<accession>A0ABW9B8B4</accession>
<protein>
    <recommendedName>
        <fullName evidence="3">Transcriptional regulator</fullName>
    </recommendedName>
</protein>
<keyword evidence="2" id="KW-1185">Reference proteome</keyword>
<name>A0ABW9B8B4_9BURK</name>
<evidence type="ECO:0008006" key="3">
    <source>
        <dbReference type="Google" id="ProtNLM"/>
    </source>
</evidence>
<proteinExistence type="predicted"/>
<dbReference type="EMBL" id="JAQQEZ010000091">
    <property type="protein sequence ID" value="MFM0008281.1"/>
    <property type="molecule type" value="Genomic_DNA"/>
</dbReference>
<evidence type="ECO:0000313" key="1">
    <source>
        <dbReference type="EMBL" id="MFM0008281.1"/>
    </source>
</evidence>
<sequence length="91" mass="10005">MDFSALIAVGIIVDSERDRRALEFLVTVCGTEVVLRGCAELPGRTRPYVSNIAKALGVVIPDEVAVTPREEGRRQLAEIKKLLGQTVKRSR</sequence>